<dbReference type="GO" id="GO:0003677">
    <property type="term" value="F:DNA binding"/>
    <property type="evidence" value="ECO:0007669"/>
    <property type="project" value="InterPro"/>
</dbReference>
<sequence>MACTIDQVTPVTSKKSTEPRHRVNSDEWRQIVDLRNEGESVSAIATTLGISRNTVRRALTFETPPRDHRPRSGSLADSLAPAIGRLLDVNPNMTVAQLHRELQWNGSRNTLARAVERVRAERAALTPQAAAGQSSNIPHFATSFVGRKDDLRSLRAMLGESRLVTIAGPGGIGKTRLAAEAASEYRRAFADGVRFIELASLRSKSLLPQAVLDGLGFGDTDLPEHSVLESLVGSVRDKKLLIVLDNCEHVISACVELISLILRSTVDVKILVTSREVLTVPDEHVYVLEPLSTENNSAAIELFENRASAAIAGFTLNDASRDAVRRVCIQLDGIPLAIELACARLTALSVDDLAARLDDRLALLTVGNRGGPDRHRSLNATVEWSYDLCNLREQALWSRLSIFAEGFDLKMAETVCANATVEAGQVLDVIAGLVSKSVLLRDGSSGTVRFRMLETLRHFGASKLTPDDAAQLRCAHLRWCSTLVESARSKWTGSEQERVSNRLRENRANLRLALQTALSSPTDESIELASDLIATWFLWSSAFSIREHRMWITQFLKLTTLSNARIGQLEATMGVLQTMQGDRAQAARTLESAVRRAELANDDATLAFARQTQGLNTYLGGDFEGGERHLDEALALYDRIPDGTALMWTAHIEMGMLCSSNGETLRAAKHFELVHEQASATGEKWMLSYSVYGLGLVALVKGEFEEAIRLATLSLGLKRAFDDTVGTTLVTDLLSWAEAAAGSNERAAVLLGAASSMWDSFGMQLYGSQHWVERREVYEARARKSLGNSTYTQSRQQGATMSRAQVIAFALKEERDQRADPRSTATSELSPRERDIASYVAQGLSNKEIANLMVLSVRTVEGHVAHVLRKLGITRRQQVVNALTDTAGRF</sequence>
<name>A0A848KH96_9NOCA</name>
<comment type="caution">
    <text evidence="3">The sequence shown here is derived from an EMBL/GenBank/DDBJ whole genome shotgun (WGS) entry which is preliminary data.</text>
</comment>
<evidence type="ECO:0000256" key="1">
    <source>
        <dbReference type="SAM" id="MobiDB-lite"/>
    </source>
</evidence>
<keyword evidence="4" id="KW-1185">Reference proteome</keyword>
<dbReference type="InterPro" id="IPR011990">
    <property type="entry name" value="TPR-like_helical_dom_sf"/>
</dbReference>
<evidence type="ECO:0000313" key="4">
    <source>
        <dbReference type="Proteomes" id="UP000535543"/>
    </source>
</evidence>
<protein>
    <submittedName>
        <fullName evidence="3">LuxR family transcriptional regulator</fullName>
    </submittedName>
</protein>
<dbReference type="Gene3D" id="1.10.10.60">
    <property type="entry name" value="Homeodomain-like"/>
    <property type="match status" value="1"/>
</dbReference>
<dbReference type="AlphaFoldDB" id="A0A848KH96"/>
<dbReference type="PROSITE" id="PS00622">
    <property type="entry name" value="HTH_LUXR_1"/>
    <property type="match status" value="1"/>
</dbReference>
<dbReference type="PROSITE" id="PS50043">
    <property type="entry name" value="HTH_LUXR_2"/>
    <property type="match status" value="1"/>
</dbReference>
<dbReference type="PRINTS" id="PR00364">
    <property type="entry name" value="DISEASERSIST"/>
</dbReference>
<evidence type="ECO:0000259" key="2">
    <source>
        <dbReference type="PROSITE" id="PS50043"/>
    </source>
</evidence>
<dbReference type="EMBL" id="VCQU01000007">
    <property type="protein sequence ID" value="NMN97531.1"/>
    <property type="molecule type" value="Genomic_DNA"/>
</dbReference>
<accession>A0A848KH96</accession>
<dbReference type="GO" id="GO:0043531">
    <property type="term" value="F:ADP binding"/>
    <property type="evidence" value="ECO:0007669"/>
    <property type="project" value="InterPro"/>
</dbReference>
<dbReference type="InterPro" id="IPR002182">
    <property type="entry name" value="NB-ARC"/>
</dbReference>
<dbReference type="Proteomes" id="UP000535543">
    <property type="component" value="Unassembled WGS sequence"/>
</dbReference>
<dbReference type="SUPFAM" id="SSF48452">
    <property type="entry name" value="TPR-like"/>
    <property type="match status" value="1"/>
</dbReference>
<dbReference type="InterPro" id="IPR000792">
    <property type="entry name" value="Tscrpt_reg_LuxR_C"/>
</dbReference>
<reference evidence="3 4" key="2">
    <citation type="submission" date="2020-06" db="EMBL/GenBank/DDBJ databases">
        <title>Antribacter stalactiti gen. nov., sp. nov., a new member of the family Nacardiaceae isolated from a cave.</title>
        <authorList>
            <person name="Kim I.S."/>
        </authorList>
    </citation>
    <scope>NUCLEOTIDE SEQUENCE [LARGE SCALE GENOMIC DNA]</scope>
    <source>
        <strain evidence="3 4">YC2-7</strain>
    </source>
</reference>
<dbReference type="PANTHER" id="PTHR47691:SF3">
    <property type="entry name" value="HTH-TYPE TRANSCRIPTIONAL REGULATOR RV0890C-RELATED"/>
    <property type="match status" value="1"/>
</dbReference>
<dbReference type="SUPFAM" id="SSF52540">
    <property type="entry name" value="P-loop containing nucleoside triphosphate hydrolases"/>
    <property type="match status" value="1"/>
</dbReference>
<dbReference type="PRINTS" id="PR00038">
    <property type="entry name" value="HTHLUXR"/>
</dbReference>
<feature type="compositionally biased region" description="Polar residues" evidence="1">
    <location>
        <begin position="1"/>
        <end position="14"/>
    </location>
</feature>
<dbReference type="InterPro" id="IPR036388">
    <property type="entry name" value="WH-like_DNA-bd_sf"/>
</dbReference>
<dbReference type="SMART" id="SM00421">
    <property type="entry name" value="HTH_LUXR"/>
    <property type="match status" value="1"/>
</dbReference>
<feature type="region of interest" description="Disordered" evidence="1">
    <location>
        <begin position="1"/>
        <end position="23"/>
    </location>
</feature>
<dbReference type="InterPro" id="IPR016032">
    <property type="entry name" value="Sig_transdc_resp-reg_C-effctor"/>
</dbReference>
<gene>
    <name evidence="3" type="ORF">FGL95_21065</name>
</gene>
<organism evidence="3 4">
    <name type="scientific">Antrihabitans stalactiti</name>
    <dbReference type="NCBI Taxonomy" id="2584121"/>
    <lineage>
        <taxon>Bacteria</taxon>
        <taxon>Bacillati</taxon>
        <taxon>Actinomycetota</taxon>
        <taxon>Actinomycetes</taxon>
        <taxon>Mycobacteriales</taxon>
        <taxon>Nocardiaceae</taxon>
        <taxon>Antrihabitans</taxon>
    </lineage>
</organism>
<dbReference type="Gene3D" id="1.25.40.10">
    <property type="entry name" value="Tetratricopeptide repeat domain"/>
    <property type="match status" value="1"/>
</dbReference>
<dbReference type="GO" id="GO:0006355">
    <property type="term" value="P:regulation of DNA-templated transcription"/>
    <property type="evidence" value="ECO:0007669"/>
    <property type="project" value="InterPro"/>
</dbReference>
<evidence type="ECO:0000313" key="3">
    <source>
        <dbReference type="EMBL" id="NMN97531.1"/>
    </source>
</evidence>
<dbReference type="InterPro" id="IPR009057">
    <property type="entry name" value="Homeodomain-like_sf"/>
</dbReference>
<dbReference type="PANTHER" id="PTHR47691">
    <property type="entry name" value="REGULATOR-RELATED"/>
    <property type="match status" value="1"/>
</dbReference>
<reference evidence="3 4" key="1">
    <citation type="submission" date="2019-05" db="EMBL/GenBank/DDBJ databases">
        <authorList>
            <person name="Lee S.D."/>
        </authorList>
    </citation>
    <scope>NUCLEOTIDE SEQUENCE [LARGE SCALE GENOMIC DNA]</scope>
    <source>
        <strain evidence="3 4">YC2-7</strain>
    </source>
</reference>
<dbReference type="Pfam" id="PF00931">
    <property type="entry name" value="NB-ARC"/>
    <property type="match status" value="1"/>
</dbReference>
<dbReference type="SUPFAM" id="SSF46894">
    <property type="entry name" value="C-terminal effector domain of the bipartite response regulators"/>
    <property type="match status" value="1"/>
</dbReference>
<dbReference type="Pfam" id="PF00196">
    <property type="entry name" value="GerE"/>
    <property type="match status" value="1"/>
</dbReference>
<dbReference type="SUPFAM" id="SSF46689">
    <property type="entry name" value="Homeodomain-like"/>
    <property type="match status" value="1"/>
</dbReference>
<dbReference type="Pfam" id="PF13384">
    <property type="entry name" value="HTH_23"/>
    <property type="match status" value="1"/>
</dbReference>
<dbReference type="CDD" id="cd06170">
    <property type="entry name" value="LuxR_C_like"/>
    <property type="match status" value="1"/>
</dbReference>
<dbReference type="InterPro" id="IPR027417">
    <property type="entry name" value="P-loop_NTPase"/>
</dbReference>
<proteinExistence type="predicted"/>
<feature type="domain" description="HTH luxR-type" evidence="2">
    <location>
        <begin position="822"/>
        <end position="887"/>
    </location>
</feature>
<dbReference type="Gene3D" id="1.10.10.10">
    <property type="entry name" value="Winged helix-like DNA-binding domain superfamily/Winged helix DNA-binding domain"/>
    <property type="match status" value="1"/>
</dbReference>
<dbReference type="Gene3D" id="3.40.50.300">
    <property type="entry name" value="P-loop containing nucleotide triphosphate hydrolases"/>
    <property type="match status" value="1"/>
</dbReference>